<dbReference type="GeneID" id="28815227"/>
<dbReference type="RefSeq" id="XP_018067980.1">
    <property type="nucleotide sequence ID" value="XM_018205501.1"/>
</dbReference>
<feature type="compositionally biased region" description="Polar residues" evidence="1">
    <location>
        <begin position="1"/>
        <end position="14"/>
    </location>
</feature>
<feature type="region of interest" description="Disordered" evidence="1">
    <location>
        <begin position="1"/>
        <end position="20"/>
    </location>
</feature>
<keyword evidence="3" id="KW-1185">Reference proteome</keyword>
<protein>
    <submittedName>
        <fullName evidence="2">Uncharacterized protein</fullName>
    </submittedName>
</protein>
<evidence type="ECO:0000256" key="1">
    <source>
        <dbReference type="SAM" id="MobiDB-lite"/>
    </source>
</evidence>
<dbReference type="AlphaFoldDB" id="A0A194X0A3"/>
<dbReference type="Proteomes" id="UP000070700">
    <property type="component" value="Unassembled WGS sequence"/>
</dbReference>
<gene>
    <name evidence="2" type="ORF">LY89DRAFT_160958</name>
</gene>
<accession>A0A194X0A3</accession>
<evidence type="ECO:0000313" key="2">
    <source>
        <dbReference type="EMBL" id="KUJ13625.1"/>
    </source>
</evidence>
<organism evidence="2 3">
    <name type="scientific">Mollisia scopiformis</name>
    <name type="common">Conifer needle endophyte fungus</name>
    <name type="synonym">Phialocephala scopiformis</name>
    <dbReference type="NCBI Taxonomy" id="149040"/>
    <lineage>
        <taxon>Eukaryota</taxon>
        <taxon>Fungi</taxon>
        <taxon>Dikarya</taxon>
        <taxon>Ascomycota</taxon>
        <taxon>Pezizomycotina</taxon>
        <taxon>Leotiomycetes</taxon>
        <taxon>Helotiales</taxon>
        <taxon>Mollisiaceae</taxon>
        <taxon>Mollisia</taxon>
    </lineage>
</organism>
<dbReference type="InParanoid" id="A0A194X0A3"/>
<dbReference type="OrthoDB" id="5091764at2759"/>
<sequence>MTASRINSTGIQNDHQPEVRSTCKLKTSTTQNAAFDHHHSSCLLGCSQPSQSRDQYYGVSVGVITSPGLDPNKVLEPAPIQLYQLTPCFGDDGRGCSISKLVVQNGTTSGGLNINQIQCHRYKDFAGTQPGTTEFNVNRPAMVSTNLATVSSILCYLVPVDEIKY</sequence>
<dbReference type="EMBL" id="KQ947422">
    <property type="protein sequence ID" value="KUJ13625.1"/>
    <property type="molecule type" value="Genomic_DNA"/>
</dbReference>
<dbReference type="KEGG" id="psco:LY89DRAFT_160958"/>
<evidence type="ECO:0000313" key="3">
    <source>
        <dbReference type="Proteomes" id="UP000070700"/>
    </source>
</evidence>
<proteinExistence type="predicted"/>
<reference evidence="2 3" key="1">
    <citation type="submission" date="2015-10" db="EMBL/GenBank/DDBJ databases">
        <title>Full genome of DAOMC 229536 Phialocephala scopiformis, a fungal endophyte of spruce producing the potent anti-insectan compound rugulosin.</title>
        <authorList>
            <consortium name="DOE Joint Genome Institute"/>
            <person name="Walker A.K."/>
            <person name="Frasz S.L."/>
            <person name="Seifert K.A."/>
            <person name="Miller J.D."/>
            <person name="Mondo S.J."/>
            <person name="Labutti K."/>
            <person name="Lipzen A."/>
            <person name="Dockter R."/>
            <person name="Kennedy M."/>
            <person name="Grigoriev I.V."/>
            <person name="Spatafora J.W."/>
        </authorList>
    </citation>
    <scope>NUCLEOTIDE SEQUENCE [LARGE SCALE GENOMIC DNA]</scope>
    <source>
        <strain evidence="2 3">CBS 120377</strain>
    </source>
</reference>
<name>A0A194X0A3_MOLSC</name>